<evidence type="ECO:0000313" key="3">
    <source>
        <dbReference type="Proteomes" id="UP000289738"/>
    </source>
</evidence>
<evidence type="ECO:0000313" key="2">
    <source>
        <dbReference type="EMBL" id="RYR19960.1"/>
    </source>
</evidence>
<protein>
    <submittedName>
        <fullName evidence="2">Uncharacterized protein</fullName>
    </submittedName>
</protein>
<dbReference type="PANTHER" id="PTHR34199">
    <property type="entry name" value="NUMOD3 MOTIF FAMILY PROTEIN, EXPRESSED"/>
    <property type="match status" value="1"/>
</dbReference>
<gene>
    <name evidence="2" type="ORF">Ahy_B03g064960</name>
</gene>
<proteinExistence type="predicted"/>
<organism evidence="2 3">
    <name type="scientific">Arachis hypogaea</name>
    <name type="common">Peanut</name>
    <dbReference type="NCBI Taxonomy" id="3818"/>
    <lineage>
        <taxon>Eukaryota</taxon>
        <taxon>Viridiplantae</taxon>
        <taxon>Streptophyta</taxon>
        <taxon>Embryophyta</taxon>
        <taxon>Tracheophyta</taxon>
        <taxon>Spermatophyta</taxon>
        <taxon>Magnoliopsida</taxon>
        <taxon>eudicotyledons</taxon>
        <taxon>Gunneridae</taxon>
        <taxon>Pentapetalae</taxon>
        <taxon>rosids</taxon>
        <taxon>fabids</taxon>
        <taxon>Fabales</taxon>
        <taxon>Fabaceae</taxon>
        <taxon>Papilionoideae</taxon>
        <taxon>50 kb inversion clade</taxon>
        <taxon>dalbergioids sensu lato</taxon>
        <taxon>Dalbergieae</taxon>
        <taxon>Pterocarpus clade</taxon>
        <taxon>Arachis</taxon>
    </lineage>
</organism>
<dbReference type="EMBL" id="SDMP01000013">
    <property type="protein sequence ID" value="RYR19960.1"/>
    <property type="molecule type" value="Genomic_DNA"/>
</dbReference>
<keyword evidence="3" id="KW-1185">Reference proteome</keyword>
<name>A0A445A0K4_ARAHY</name>
<reference evidence="2 3" key="1">
    <citation type="submission" date="2019-01" db="EMBL/GenBank/DDBJ databases">
        <title>Sequencing of cultivated peanut Arachis hypogaea provides insights into genome evolution and oil improvement.</title>
        <authorList>
            <person name="Chen X."/>
        </authorList>
    </citation>
    <scope>NUCLEOTIDE SEQUENCE [LARGE SCALE GENOMIC DNA]</scope>
    <source>
        <strain evidence="3">cv. Fuhuasheng</strain>
        <tissue evidence="2">Leaves</tissue>
    </source>
</reference>
<dbReference type="STRING" id="3818.A0A445A0K4"/>
<dbReference type="AlphaFoldDB" id="A0A445A0K4"/>
<evidence type="ECO:0000256" key="1">
    <source>
        <dbReference type="SAM" id="MobiDB-lite"/>
    </source>
</evidence>
<feature type="region of interest" description="Disordered" evidence="1">
    <location>
        <begin position="87"/>
        <end position="110"/>
    </location>
</feature>
<sequence>MRIKMKLANLGHAQTTESRLKIGAEVKMGWVRRLRKKMLQEACCFEWQNLIVEASRKGYAELEELQRNSYGILDKQLKQEWSECVEQRKQMVRPPGSKRRPKSPEQRRKIAEANAAKWADPMRSLKVDSQLIVSVQTILHSGSPRPPLKYLCDPLAHLQFWRGSSALKKKSYRLKVFQENALSMSSASSNEGTAPQANGITRRLSNSAKEVQALAKEAAEIVVLVIDEEGVESLILELVKGVNEPKLLWSSHKNYFLVL</sequence>
<comment type="caution">
    <text evidence="2">The sequence shown here is derived from an EMBL/GenBank/DDBJ whole genome shotgun (WGS) entry which is preliminary data.</text>
</comment>
<dbReference type="PANTHER" id="PTHR34199:SF2">
    <property type="entry name" value="NUMOD3 MOTIF FAMILY PROTEIN, EXPRESSED"/>
    <property type="match status" value="1"/>
</dbReference>
<accession>A0A445A0K4</accession>
<dbReference type="Proteomes" id="UP000289738">
    <property type="component" value="Chromosome B03"/>
</dbReference>